<accession>A0A4R4NFY8</accession>
<dbReference type="Proteomes" id="UP000295157">
    <property type="component" value="Unassembled WGS sequence"/>
</dbReference>
<protein>
    <submittedName>
        <fullName evidence="3">Cytochrome P450</fullName>
    </submittedName>
</protein>
<dbReference type="InterPro" id="IPR002397">
    <property type="entry name" value="Cyt_P450_B"/>
</dbReference>
<dbReference type="CDD" id="cd11031">
    <property type="entry name" value="Cyp158A-like"/>
    <property type="match status" value="1"/>
</dbReference>
<evidence type="ECO:0000313" key="3">
    <source>
        <dbReference type="EMBL" id="TDC08148.1"/>
    </source>
</evidence>
<keyword evidence="2" id="KW-0408">Iron</keyword>
<comment type="similarity">
    <text evidence="1 2">Belongs to the cytochrome P450 family.</text>
</comment>
<dbReference type="PANTHER" id="PTHR46696">
    <property type="entry name" value="P450, PUTATIVE (EUROFUNG)-RELATED"/>
    <property type="match status" value="1"/>
</dbReference>
<evidence type="ECO:0000256" key="2">
    <source>
        <dbReference type="RuleBase" id="RU000461"/>
    </source>
</evidence>
<evidence type="ECO:0000313" key="4">
    <source>
        <dbReference type="Proteomes" id="UP000295157"/>
    </source>
</evidence>
<dbReference type="GO" id="GO:0016705">
    <property type="term" value="F:oxidoreductase activity, acting on paired donors, with incorporation or reduction of molecular oxygen"/>
    <property type="evidence" value="ECO:0007669"/>
    <property type="project" value="InterPro"/>
</dbReference>
<keyword evidence="2" id="KW-0503">Monooxygenase</keyword>
<dbReference type="PROSITE" id="PS00086">
    <property type="entry name" value="CYTOCHROME_P450"/>
    <property type="match status" value="1"/>
</dbReference>
<dbReference type="InterPro" id="IPR001128">
    <property type="entry name" value="Cyt_P450"/>
</dbReference>
<dbReference type="PANTHER" id="PTHR46696:SF1">
    <property type="entry name" value="CYTOCHROME P450 YJIB-RELATED"/>
    <property type="match status" value="1"/>
</dbReference>
<dbReference type="OrthoDB" id="4133219at2"/>
<dbReference type="InterPro" id="IPR036396">
    <property type="entry name" value="Cyt_P450_sf"/>
</dbReference>
<evidence type="ECO:0000256" key="1">
    <source>
        <dbReference type="ARBA" id="ARBA00010617"/>
    </source>
</evidence>
<dbReference type="Pfam" id="PF00067">
    <property type="entry name" value="p450"/>
    <property type="match status" value="2"/>
</dbReference>
<dbReference type="Gene3D" id="1.10.630.10">
    <property type="entry name" value="Cytochrome P450"/>
    <property type="match status" value="1"/>
</dbReference>
<dbReference type="InterPro" id="IPR017972">
    <property type="entry name" value="Cyt_P450_CS"/>
</dbReference>
<dbReference type="EMBL" id="SMJZ01000031">
    <property type="protein sequence ID" value="TDC08148.1"/>
    <property type="molecule type" value="Genomic_DNA"/>
</dbReference>
<dbReference type="PRINTS" id="PR00359">
    <property type="entry name" value="BP450"/>
</dbReference>
<dbReference type="GO" id="GO:0005506">
    <property type="term" value="F:iron ion binding"/>
    <property type="evidence" value="ECO:0007669"/>
    <property type="project" value="InterPro"/>
</dbReference>
<dbReference type="GO" id="GO:0020037">
    <property type="term" value="F:heme binding"/>
    <property type="evidence" value="ECO:0007669"/>
    <property type="project" value="InterPro"/>
</dbReference>
<dbReference type="RefSeq" id="WP_132332336.1">
    <property type="nucleotide sequence ID" value="NZ_SMJZ01000031.1"/>
</dbReference>
<reference evidence="3 4" key="1">
    <citation type="submission" date="2019-02" db="EMBL/GenBank/DDBJ databases">
        <title>Draft genome sequences of novel Actinobacteria.</title>
        <authorList>
            <person name="Sahin N."/>
            <person name="Ay H."/>
            <person name="Saygin H."/>
        </authorList>
    </citation>
    <scope>NUCLEOTIDE SEQUENCE [LARGE SCALE GENOMIC DNA]</scope>
    <source>
        <strain evidence="3 4">KC201</strain>
    </source>
</reference>
<proteinExistence type="inferred from homology"/>
<keyword evidence="2" id="KW-0560">Oxidoreductase</keyword>
<dbReference type="AlphaFoldDB" id="A0A4R4NFY8"/>
<dbReference type="GO" id="GO:0004497">
    <property type="term" value="F:monooxygenase activity"/>
    <property type="evidence" value="ECO:0007669"/>
    <property type="project" value="UniProtKB-KW"/>
</dbReference>
<organism evidence="3 4">
    <name type="scientific">Nonomuraea longispora</name>
    <dbReference type="NCBI Taxonomy" id="1848320"/>
    <lineage>
        <taxon>Bacteria</taxon>
        <taxon>Bacillati</taxon>
        <taxon>Actinomycetota</taxon>
        <taxon>Actinomycetes</taxon>
        <taxon>Streptosporangiales</taxon>
        <taxon>Streptosporangiaceae</taxon>
        <taxon>Nonomuraea</taxon>
    </lineage>
</organism>
<keyword evidence="2" id="KW-0349">Heme</keyword>
<dbReference type="PRINTS" id="PR00385">
    <property type="entry name" value="P450"/>
</dbReference>
<gene>
    <name evidence="3" type="ORF">E1267_11060</name>
</gene>
<keyword evidence="4" id="KW-1185">Reference proteome</keyword>
<name>A0A4R4NFY8_9ACTN</name>
<dbReference type="SUPFAM" id="SSF48264">
    <property type="entry name" value="Cytochrome P450"/>
    <property type="match status" value="1"/>
</dbReference>
<keyword evidence="2" id="KW-0479">Metal-binding</keyword>
<comment type="caution">
    <text evidence="3">The sequence shown here is derived from an EMBL/GenBank/DDBJ whole genome shotgun (WGS) entry which is preliminary data.</text>
</comment>
<sequence>MQSSPLRFPFAWPRAAEPPVELATLREEPVVRVTLPSGDEAFLVTRYEDIRRVLSDPRVSRNRDRPGAPRMTEQKTKVFQNPRIDRDPPEHTRMRRLMAKAFTATRVEALRPHVRQVAEELVTDLLKQSPPVDLHEAFAVPLTLQVICGLLGVPPQDQARFRGSLGGAWQYMGELIEGKRRDPGDDLISALIGVRDEDDGRLSAHELHVWCVILLLAGFETTATQLGSGTVLLLTHPDQLERLREDPGLIPDAVEELLRCQIAGHSLSMLRYVTDDIEVGGVTIPRGSGLIPILESANLDESVFPDPMRLDITRKNNQHLVFSAGPHFCMGAALARLELQVALEALIREVPTLRLAVPPSALRHHDSPLDLGLRELPVAW</sequence>